<organism evidence="1 2">
    <name type="scientific">Thanatephorus cucumeris (strain AG1-IA)</name>
    <name type="common">Rice sheath blight fungus</name>
    <name type="synonym">Rhizoctonia solani</name>
    <dbReference type="NCBI Taxonomy" id="983506"/>
    <lineage>
        <taxon>Eukaryota</taxon>
        <taxon>Fungi</taxon>
        <taxon>Dikarya</taxon>
        <taxon>Basidiomycota</taxon>
        <taxon>Agaricomycotina</taxon>
        <taxon>Agaricomycetes</taxon>
        <taxon>Cantharellales</taxon>
        <taxon>Ceratobasidiaceae</taxon>
        <taxon>Rhizoctonia</taxon>
        <taxon>Rhizoctonia solani AG-1</taxon>
    </lineage>
</organism>
<dbReference type="EMBL" id="AFRT01006330">
    <property type="protein sequence ID" value="ELU35518.1"/>
    <property type="molecule type" value="Genomic_DNA"/>
</dbReference>
<evidence type="ECO:0000313" key="1">
    <source>
        <dbReference type="EMBL" id="ELU35518.1"/>
    </source>
</evidence>
<gene>
    <name evidence="1" type="ORF">AG1IA_10452</name>
</gene>
<dbReference type="STRING" id="983506.L8WFF5"/>
<reference evidence="1 2" key="1">
    <citation type="journal article" date="2013" name="Nat. Commun.">
        <title>The evolution and pathogenic mechanisms of the rice sheath blight pathogen.</title>
        <authorList>
            <person name="Zheng A."/>
            <person name="Lin R."/>
            <person name="Xu L."/>
            <person name="Qin P."/>
            <person name="Tang C."/>
            <person name="Ai P."/>
            <person name="Zhang D."/>
            <person name="Liu Y."/>
            <person name="Sun Z."/>
            <person name="Feng H."/>
            <person name="Wang Y."/>
            <person name="Chen Y."/>
            <person name="Liang X."/>
            <person name="Fu R."/>
            <person name="Li Q."/>
            <person name="Zhang J."/>
            <person name="Yu X."/>
            <person name="Xie Z."/>
            <person name="Ding L."/>
            <person name="Guan P."/>
            <person name="Tang J."/>
            <person name="Liang Y."/>
            <person name="Wang S."/>
            <person name="Deng Q."/>
            <person name="Li S."/>
            <person name="Zhu J."/>
            <person name="Wang L."/>
            <person name="Liu H."/>
            <person name="Li P."/>
        </authorList>
    </citation>
    <scope>NUCLEOTIDE SEQUENCE [LARGE SCALE GENOMIC DNA]</scope>
    <source>
        <strain evidence="2">AG-1 IA</strain>
    </source>
</reference>
<protein>
    <submittedName>
        <fullName evidence="1">Uncharacterized protein</fullName>
    </submittedName>
</protein>
<evidence type="ECO:0000313" key="2">
    <source>
        <dbReference type="Proteomes" id="UP000011668"/>
    </source>
</evidence>
<dbReference type="OrthoDB" id="2789670at2759"/>
<name>L8WFF5_THACA</name>
<keyword evidence="2" id="KW-1185">Reference proteome</keyword>
<dbReference type="AlphaFoldDB" id="L8WFF5"/>
<proteinExistence type="predicted"/>
<accession>L8WFF5</accession>
<dbReference type="HOGENOM" id="CLU_2428581_0_0_1"/>
<dbReference type="Proteomes" id="UP000011668">
    <property type="component" value="Unassembled WGS sequence"/>
</dbReference>
<sequence length="91" mass="9955">MVKGSEQISLLGPLLQGHELVSGLSPSERDERLKEIGIILFGGGTDTVSNLFQLPANIVDFCIFSDVKFYYELYRCYGFVPPCTSTSSTGT</sequence>
<comment type="caution">
    <text evidence="1">The sequence shown here is derived from an EMBL/GenBank/DDBJ whole genome shotgun (WGS) entry which is preliminary data.</text>
</comment>